<dbReference type="GO" id="GO:0019843">
    <property type="term" value="F:rRNA binding"/>
    <property type="evidence" value="ECO:0007669"/>
    <property type="project" value="InterPro"/>
</dbReference>
<keyword evidence="6" id="KW-1185">Reference proteome</keyword>
<dbReference type="GO" id="GO:0002181">
    <property type="term" value="P:cytoplasmic translation"/>
    <property type="evidence" value="ECO:0007669"/>
    <property type="project" value="TreeGrafter"/>
</dbReference>
<proteinExistence type="inferred from homology"/>
<sequence length="191" mass="21526">MKLLLASRTLPVPAGISIEVKGRAVRVKGPRGTLTRDFKHLAVDMYLTEENGHKVLQVDCHFGKKKRLASIRTVCSHVKNMFTGVTKGFEYKMRLVYAHFPININIENQGKKVEIRNFLGEKRVRVVNMLDGVKIARSDGVKDELVLQGNDLENVSRSAALINQSCHVRVLDIRKFLDGIYVSEKGLLVKD</sequence>
<evidence type="ECO:0000313" key="5">
    <source>
        <dbReference type="EMBL" id="KAG2452726.1"/>
    </source>
</evidence>
<dbReference type="InterPro" id="IPR020040">
    <property type="entry name" value="Ribosomal_uL6_a/b-dom"/>
</dbReference>
<dbReference type="GO" id="GO:0022625">
    <property type="term" value="C:cytosolic large ribosomal subunit"/>
    <property type="evidence" value="ECO:0007669"/>
    <property type="project" value="TreeGrafter"/>
</dbReference>
<dbReference type="Pfam" id="PF00347">
    <property type="entry name" value="Ribosomal_L6"/>
    <property type="match status" value="2"/>
</dbReference>
<dbReference type="PANTHER" id="PTHR11655:SF16">
    <property type="entry name" value="60S RIBOSOMAL PROTEIN L9"/>
    <property type="match status" value="1"/>
</dbReference>
<evidence type="ECO:0000259" key="4">
    <source>
        <dbReference type="Pfam" id="PF00347"/>
    </source>
</evidence>
<dbReference type="FunFam" id="3.90.930.12:FF:000003">
    <property type="entry name" value="60S ribosomal protein L9"/>
    <property type="match status" value="1"/>
</dbReference>
<dbReference type="AlphaFoldDB" id="A0A835WSC2"/>
<evidence type="ECO:0000256" key="2">
    <source>
        <dbReference type="ARBA" id="ARBA00022980"/>
    </source>
</evidence>
<comment type="caution">
    <text evidence="5">The sequence shown here is derived from an EMBL/GenBank/DDBJ whole genome shotgun (WGS) entry which is preliminary data.</text>
</comment>
<name>A0A835WSC2_9CHLO</name>
<reference evidence="5" key="1">
    <citation type="journal article" date="2020" name="bioRxiv">
        <title>Comparative genomics of Chlamydomonas.</title>
        <authorList>
            <person name="Craig R.J."/>
            <person name="Hasan A.R."/>
            <person name="Ness R.W."/>
            <person name="Keightley P.D."/>
        </authorList>
    </citation>
    <scope>NUCLEOTIDE SEQUENCE</scope>
    <source>
        <strain evidence="5">CCAP 11/173</strain>
    </source>
</reference>
<feature type="domain" description="Large ribosomal subunit protein uL6 alpha-beta" evidence="4">
    <location>
        <begin position="12"/>
        <end position="88"/>
    </location>
</feature>
<dbReference type="PANTHER" id="PTHR11655">
    <property type="entry name" value="60S/50S RIBOSOMAL PROTEIN L6/L9"/>
    <property type="match status" value="1"/>
</dbReference>
<dbReference type="Proteomes" id="UP000613740">
    <property type="component" value="Unassembled WGS sequence"/>
</dbReference>
<dbReference type="OrthoDB" id="10252633at2759"/>
<dbReference type="Gene3D" id="3.90.930.12">
    <property type="entry name" value="Ribosomal protein L6, alpha-beta domain"/>
    <property type="match status" value="2"/>
</dbReference>
<organism evidence="5 6">
    <name type="scientific">Chlamydomonas schloesseri</name>
    <dbReference type="NCBI Taxonomy" id="2026947"/>
    <lineage>
        <taxon>Eukaryota</taxon>
        <taxon>Viridiplantae</taxon>
        <taxon>Chlorophyta</taxon>
        <taxon>core chlorophytes</taxon>
        <taxon>Chlorophyceae</taxon>
        <taxon>CS clade</taxon>
        <taxon>Chlamydomonadales</taxon>
        <taxon>Chlamydomonadaceae</taxon>
        <taxon>Chlamydomonas</taxon>
    </lineage>
</organism>
<keyword evidence="3" id="KW-0687">Ribonucleoprotein</keyword>
<feature type="domain" description="Large ribosomal subunit protein uL6 alpha-beta" evidence="4">
    <location>
        <begin position="100"/>
        <end position="179"/>
    </location>
</feature>
<protein>
    <recommendedName>
        <fullName evidence="4">Large ribosomal subunit protein uL6 alpha-beta domain-containing protein</fullName>
    </recommendedName>
</protein>
<dbReference type="PIRSF" id="PIRSF002162">
    <property type="entry name" value="Ribosomal_L6"/>
    <property type="match status" value="1"/>
</dbReference>
<dbReference type="GO" id="GO:0003735">
    <property type="term" value="F:structural constituent of ribosome"/>
    <property type="evidence" value="ECO:0007669"/>
    <property type="project" value="InterPro"/>
</dbReference>
<accession>A0A835WSC2</accession>
<evidence type="ECO:0000256" key="3">
    <source>
        <dbReference type="ARBA" id="ARBA00023274"/>
    </source>
</evidence>
<evidence type="ECO:0000256" key="1">
    <source>
        <dbReference type="ARBA" id="ARBA00009356"/>
    </source>
</evidence>
<evidence type="ECO:0000313" key="6">
    <source>
        <dbReference type="Proteomes" id="UP000613740"/>
    </source>
</evidence>
<gene>
    <name evidence="5" type="ORF">HYH02_002957</name>
</gene>
<dbReference type="EMBL" id="JAEHOD010000005">
    <property type="protein sequence ID" value="KAG2452726.1"/>
    <property type="molecule type" value="Genomic_DNA"/>
</dbReference>
<keyword evidence="2" id="KW-0689">Ribosomal protein</keyword>
<dbReference type="InterPro" id="IPR000702">
    <property type="entry name" value="Ribosomal_uL6-like"/>
</dbReference>
<comment type="similarity">
    <text evidence="1">Belongs to the universal ribosomal protein uL6 family.</text>
</comment>
<dbReference type="FunFam" id="3.90.930.12:FF:000004">
    <property type="entry name" value="60S ribosomal protein L9"/>
    <property type="match status" value="1"/>
</dbReference>
<dbReference type="SUPFAM" id="SSF56053">
    <property type="entry name" value="Ribosomal protein L6"/>
    <property type="match status" value="2"/>
</dbReference>
<dbReference type="InterPro" id="IPR036789">
    <property type="entry name" value="Ribosomal_uL6-like_a/b-dom_sf"/>
</dbReference>